<dbReference type="SUPFAM" id="SSF81342">
    <property type="entry name" value="Transmembrane di-heme cytochromes"/>
    <property type="match status" value="1"/>
</dbReference>
<comment type="caution">
    <text evidence="15">The sequence shown here is derived from an EMBL/GenBank/DDBJ whole genome shotgun (WGS) entry which is preliminary data.</text>
</comment>
<feature type="transmembrane region" description="Helical" evidence="13">
    <location>
        <begin position="12"/>
        <end position="30"/>
    </location>
</feature>
<evidence type="ECO:0000256" key="8">
    <source>
        <dbReference type="ARBA" id="ARBA00022982"/>
    </source>
</evidence>
<evidence type="ECO:0000256" key="2">
    <source>
        <dbReference type="ARBA" id="ARBA00004651"/>
    </source>
</evidence>
<keyword evidence="8" id="KW-0249">Electron transport</keyword>
<name>A0A419R1S0_9SPHN</name>
<evidence type="ECO:0000256" key="10">
    <source>
        <dbReference type="ARBA" id="ARBA00023004"/>
    </source>
</evidence>
<feature type="transmembrane region" description="Helical" evidence="13">
    <location>
        <begin position="93"/>
        <end position="122"/>
    </location>
</feature>
<keyword evidence="16" id="KW-1185">Reference proteome</keyword>
<evidence type="ECO:0000256" key="1">
    <source>
        <dbReference type="ARBA" id="ARBA00001970"/>
    </source>
</evidence>
<dbReference type="InterPro" id="IPR011577">
    <property type="entry name" value="Cyt_b561_bac/Ni-Hgenase"/>
</dbReference>
<evidence type="ECO:0000256" key="12">
    <source>
        <dbReference type="ARBA" id="ARBA00037975"/>
    </source>
</evidence>
<dbReference type="PANTHER" id="PTHR30529:SF1">
    <property type="entry name" value="CYTOCHROME B561 HOMOLOG 2"/>
    <property type="match status" value="1"/>
</dbReference>
<dbReference type="OrthoDB" id="1247465at2"/>
<keyword evidence="11 13" id="KW-0472">Membrane</keyword>
<evidence type="ECO:0000256" key="9">
    <source>
        <dbReference type="ARBA" id="ARBA00022989"/>
    </source>
</evidence>
<evidence type="ECO:0000256" key="4">
    <source>
        <dbReference type="ARBA" id="ARBA00022475"/>
    </source>
</evidence>
<proteinExistence type="inferred from homology"/>
<dbReference type="GO" id="GO:0022904">
    <property type="term" value="P:respiratory electron transport chain"/>
    <property type="evidence" value="ECO:0007669"/>
    <property type="project" value="InterPro"/>
</dbReference>
<evidence type="ECO:0000256" key="6">
    <source>
        <dbReference type="ARBA" id="ARBA00022692"/>
    </source>
</evidence>
<evidence type="ECO:0000256" key="11">
    <source>
        <dbReference type="ARBA" id="ARBA00023136"/>
    </source>
</evidence>
<protein>
    <submittedName>
        <fullName evidence="15">Cytochrome b</fullName>
    </submittedName>
</protein>
<dbReference type="GO" id="GO:0009055">
    <property type="term" value="F:electron transfer activity"/>
    <property type="evidence" value="ECO:0007669"/>
    <property type="project" value="InterPro"/>
</dbReference>
<evidence type="ECO:0000256" key="13">
    <source>
        <dbReference type="SAM" id="Phobius"/>
    </source>
</evidence>
<evidence type="ECO:0000256" key="3">
    <source>
        <dbReference type="ARBA" id="ARBA00022448"/>
    </source>
</evidence>
<keyword evidence="9 13" id="KW-1133">Transmembrane helix</keyword>
<evidence type="ECO:0000256" key="5">
    <source>
        <dbReference type="ARBA" id="ARBA00022617"/>
    </source>
</evidence>
<dbReference type="GO" id="GO:0005886">
    <property type="term" value="C:plasma membrane"/>
    <property type="evidence" value="ECO:0007669"/>
    <property type="project" value="UniProtKB-SubCell"/>
</dbReference>
<feature type="transmembrane region" description="Helical" evidence="13">
    <location>
        <begin position="142"/>
        <end position="162"/>
    </location>
</feature>
<dbReference type="InterPro" id="IPR052168">
    <property type="entry name" value="Cytochrome_b561_oxidase"/>
</dbReference>
<comment type="similarity">
    <text evidence="12">Belongs to the cytochrome b561 family.</text>
</comment>
<dbReference type="EMBL" id="RAHJ01000018">
    <property type="protein sequence ID" value="RJX67906.1"/>
    <property type="molecule type" value="Genomic_DNA"/>
</dbReference>
<keyword evidence="6 13" id="KW-0812">Transmembrane</keyword>
<keyword evidence="5" id="KW-0349">Heme</keyword>
<keyword evidence="4" id="KW-1003">Cell membrane</keyword>
<organism evidence="15 16">
    <name type="scientific">Tsuneonella suprasediminis</name>
    <dbReference type="NCBI Taxonomy" id="2306996"/>
    <lineage>
        <taxon>Bacteria</taxon>
        <taxon>Pseudomonadati</taxon>
        <taxon>Pseudomonadota</taxon>
        <taxon>Alphaproteobacteria</taxon>
        <taxon>Sphingomonadales</taxon>
        <taxon>Erythrobacteraceae</taxon>
        <taxon>Tsuneonella</taxon>
    </lineage>
</organism>
<dbReference type="GO" id="GO:0020037">
    <property type="term" value="F:heme binding"/>
    <property type="evidence" value="ECO:0007669"/>
    <property type="project" value="TreeGrafter"/>
</dbReference>
<dbReference type="Proteomes" id="UP000284322">
    <property type="component" value="Unassembled WGS sequence"/>
</dbReference>
<sequence>MSMTQGAKYSKVAMLLHWLIAIAVIANWQIAERAHDLPQAERGEVMSYHFSLGMTILLLTLLRVIWRLLHRPPALSASLQPWERILAKTTHTLFYILLIGLPLGGWIAMSGYGSGVPFWGLFEFPALPLGLDEGTGHEIFELHATAGTVLIYLAGLHVLGALKHTFVDKDGNLFRMLPFGTARD</sequence>
<keyword evidence="10" id="KW-0408">Iron</keyword>
<evidence type="ECO:0000259" key="14">
    <source>
        <dbReference type="Pfam" id="PF01292"/>
    </source>
</evidence>
<reference evidence="15 16" key="1">
    <citation type="submission" date="2018-09" db="EMBL/GenBank/DDBJ databases">
        <title>Altererythrobacter sp.Ery1 and Ery12, the genome sequencing of novel strains in genus Alterythrobacter.</title>
        <authorList>
            <person name="Cheng H."/>
            <person name="Wu Y.-H."/>
            <person name="Fang C."/>
            <person name="Xu X.-W."/>
        </authorList>
    </citation>
    <scope>NUCLEOTIDE SEQUENCE [LARGE SCALE GENOMIC DNA]</scope>
    <source>
        <strain evidence="15 16">Ery12</strain>
    </source>
</reference>
<dbReference type="AlphaFoldDB" id="A0A419R1S0"/>
<feature type="transmembrane region" description="Helical" evidence="13">
    <location>
        <begin position="50"/>
        <end position="69"/>
    </location>
</feature>
<dbReference type="RefSeq" id="WP_120108875.1">
    <property type="nucleotide sequence ID" value="NZ_RAHJ01000018.1"/>
</dbReference>
<dbReference type="InterPro" id="IPR016174">
    <property type="entry name" value="Di-haem_cyt_TM"/>
</dbReference>
<accession>A0A419R1S0</accession>
<evidence type="ECO:0000256" key="7">
    <source>
        <dbReference type="ARBA" id="ARBA00022723"/>
    </source>
</evidence>
<keyword evidence="3" id="KW-0813">Transport</keyword>
<dbReference type="PANTHER" id="PTHR30529">
    <property type="entry name" value="CYTOCHROME B561"/>
    <property type="match status" value="1"/>
</dbReference>
<dbReference type="GO" id="GO:0046872">
    <property type="term" value="F:metal ion binding"/>
    <property type="evidence" value="ECO:0007669"/>
    <property type="project" value="UniProtKB-KW"/>
</dbReference>
<gene>
    <name evidence="15" type="ORF">D6858_08110</name>
</gene>
<evidence type="ECO:0000313" key="15">
    <source>
        <dbReference type="EMBL" id="RJX67906.1"/>
    </source>
</evidence>
<comment type="cofactor">
    <cofactor evidence="1">
        <name>heme b</name>
        <dbReference type="ChEBI" id="CHEBI:60344"/>
    </cofactor>
</comment>
<feature type="domain" description="Cytochrome b561 bacterial/Ni-hydrogenase" evidence="14">
    <location>
        <begin position="9"/>
        <end position="178"/>
    </location>
</feature>
<evidence type="ECO:0000313" key="16">
    <source>
        <dbReference type="Proteomes" id="UP000284322"/>
    </source>
</evidence>
<dbReference type="Pfam" id="PF01292">
    <property type="entry name" value="Ni_hydr_CYTB"/>
    <property type="match status" value="1"/>
</dbReference>
<comment type="subcellular location">
    <subcellularLocation>
        <location evidence="2">Cell membrane</location>
        <topology evidence="2">Multi-pass membrane protein</topology>
    </subcellularLocation>
</comment>
<keyword evidence="7" id="KW-0479">Metal-binding</keyword>